<feature type="transmembrane region" description="Helical" evidence="6">
    <location>
        <begin position="56"/>
        <end position="76"/>
    </location>
</feature>
<name>A0A840HT61_9SPHN</name>
<proteinExistence type="predicted"/>
<dbReference type="AlphaFoldDB" id="A0A840HT61"/>
<evidence type="ECO:0000256" key="4">
    <source>
        <dbReference type="ARBA" id="ARBA00022989"/>
    </source>
</evidence>
<comment type="caution">
    <text evidence="7">The sequence shown here is derived from an EMBL/GenBank/DDBJ whole genome shotgun (WGS) entry which is preliminary data.</text>
</comment>
<gene>
    <name evidence="7" type="ORF">HNQ99_001417</name>
</gene>
<feature type="transmembrane region" description="Helical" evidence="6">
    <location>
        <begin position="24"/>
        <end position="44"/>
    </location>
</feature>
<dbReference type="Pfam" id="PF01943">
    <property type="entry name" value="Polysacc_synt"/>
    <property type="match status" value="1"/>
</dbReference>
<organism evidence="7 8">
    <name type="scientific">Rhizorhapis suberifaciens</name>
    <name type="common">corky root of lettuce</name>
    <dbReference type="NCBI Taxonomy" id="13656"/>
    <lineage>
        <taxon>Bacteria</taxon>
        <taxon>Pseudomonadati</taxon>
        <taxon>Pseudomonadota</taxon>
        <taxon>Alphaproteobacteria</taxon>
        <taxon>Sphingomonadales</taxon>
        <taxon>Sphingomonadaceae</taxon>
        <taxon>Rhizorhapis</taxon>
    </lineage>
</organism>
<dbReference type="PANTHER" id="PTHR30250">
    <property type="entry name" value="PST FAMILY PREDICTED COLANIC ACID TRANSPORTER"/>
    <property type="match status" value="1"/>
</dbReference>
<keyword evidence="5 6" id="KW-0472">Membrane</keyword>
<sequence>MVPVGKPPSIMGDSPLARILHNTAWLLGGKGVGALLSLAYLAIVTRTLGPSGFGQFALILSTAQAISTIVSFESWQVIVKYGQGHVLKKDYDRLGRLFGFCIAIDMAGALTGCAIAAGVAMWLGPAFGWTREIAMQAVAYCAVILLTIRSTPTGILRLFDRFDAGALAETMIPVARMAGALIAWITSPGITAFLVAWAAAELVCGITYWDLALRTAKARIGKWERAGILQVRNENAGIMSFLTATNLSTTVGSLSRQISVLLVGFFVGAAGAGLYRLAHQLSMSLTKISGLLSRAIFAELAKVHAGQSAKKLRKLFRRTNRLAIIAGGIIIALIVVLGKPLLLLMAGPEFAGAYPLLLLLGMAASIELIGVSFEPLLMATGHPRSIVAIRLINALLLLTALALLLPRLGAAGAATSNLIVAVTGVLMLGIAARRYARKMREAA</sequence>
<accession>A0A840HT61</accession>
<evidence type="ECO:0000256" key="1">
    <source>
        <dbReference type="ARBA" id="ARBA00004651"/>
    </source>
</evidence>
<evidence type="ECO:0000256" key="3">
    <source>
        <dbReference type="ARBA" id="ARBA00022692"/>
    </source>
</evidence>
<dbReference type="GO" id="GO:0005886">
    <property type="term" value="C:plasma membrane"/>
    <property type="evidence" value="ECO:0007669"/>
    <property type="project" value="UniProtKB-SubCell"/>
</dbReference>
<keyword evidence="8" id="KW-1185">Reference proteome</keyword>
<protein>
    <submittedName>
        <fullName evidence="7">O-antigen/teichoic acid export membrane protein</fullName>
    </submittedName>
</protein>
<dbReference type="EMBL" id="JACHOV010000004">
    <property type="protein sequence ID" value="MBB4641113.1"/>
    <property type="molecule type" value="Genomic_DNA"/>
</dbReference>
<feature type="transmembrane region" description="Helical" evidence="6">
    <location>
        <begin position="352"/>
        <end position="373"/>
    </location>
</feature>
<dbReference type="InterPro" id="IPR050833">
    <property type="entry name" value="Poly_Biosynth_Transport"/>
</dbReference>
<dbReference type="PANTHER" id="PTHR30250:SF31">
    <property type="entry name" value="INNER MEMBRANE PROTEIN YGHQ"/>
    <property type="match status" value="1"/>
</dbReference>
<feature type="transmembrane region" description="Helical" evidence="6">
    <location>
        <begin position="97"/>
        <end position="125"/>
    </location>
</feature>
<feature type="transmembrane region" description="Helical" evidence="6">
    <location>
        <begin position="258"/>
        <end position="278"/>
    </location>
</feature>
<keyword evidence="2" id="KW-1003">Cell membrane</keyword>
<keyword evidence="3 6" id="KW-0812">Transmembrane</keyword>
<dbReference type="Proteomes" id="UP000575068">
    <property type="component" value="Unassembled WGS sequence"/>
</dbReference>
<comment type="subcellular location">
    <subcellularLocation>
        <location evidence="1">Cell membrane</location>
        <topology evidence="1">Multi-pass membrane protein</topology>
    </subcellularLocation>
</comment>
<evidence type="ECO:0000256" key="2">
    <source>
        <dbReference type="ARBA" id="ARBA00022475"/>
    </source>
</evidence>
<evidence type="ECO:0000313" key="7">
    <source>
        <dbReference type="EMBL" id="MBB4641113.1"/>
    </source>
</evidence>
<feature type="transmembrane region" description="Helical" evidence="6">
    <location>
        <begin position="137"/>
        <end position="159"/>
    </location>
</feature>
<evidence type="ECO:0000256" key="6">
    <source>
        <dbReference type="SAM" id="Phobius"/>
    </source>
</evidence>
<reference evidence="7 8" key="1">
    <citation type="submission" date="2020-08" db="EMBL/GenBank/DDBJ databases">
        <title>Genomic Encyclopedia of Type Strains, Phase IV (KMG-IV): sequencing the most valuable type-strain genomes for metagenomic binning, comparative biology and taxonomic classification.</title>
        <authorList>
            <person name="Goeker M."/>
        </authorList>
    </citation>
    <scope>NUCLEOTIDE SEQUENCE [LARGE SCALE GENOMIC DNA]</scope>
    <source>
        <strain evidence="7 8">DSM 7465</strain>
    </source>
</reference>
<dbReference type="InterPro" id="IPR002797">
    <property type="entry name" value="Polysacc_synth"/>
</dbReference>
<evidence type="ECO:0000256" key="5">
    <source>
        <dbReference type="ARBA" id="ARBA00023136"/>
    </source>
</evidence>
<feature type="transmembrane region" description="Helical" evidence="6">
    <location>
        <begin position="411"/>
        <end position="432"/>
    </location>
</feature>
<feature type="transmembrane region" description="Helical" evidence="6">
    <location>
        <begin position="322"/>
        <end position="346"/>
    </location>
</feature>
<feature type="transmembrane region" description="Helical" evidence="6">
    <location>
        <begin position="385"/>
        <end position="405"/>
    </location>
</feature>
<feature type="transmembrane region" description="Helical" evidence="6">
    <location>
        <begin position="180"/>
        <end position="200"/>
    </location>
</feature>
<dbReference type="RefSeq" id="WP_246414689.1">
    <property type="nucleotide sequence ID" value="NZ_JACHOV010000004.1"/>
</dbReference>
<evidence type="ECO:0000313" key="8">
    <source>
        <dbReference type="Proteomes" id="UP000575068"/>
    </source>
</evidence>
<keyword evidence="4 6" id="KW-1133">Transmembrane helix</keyword>